<keyword evidence="11" id="KW-0511">Multifunctional enzyme</keyword>
<evidence type="ECO:0000256" key="6">
    <source>
        <dbReference type="ARBA" id="ARBA00022695"/>
    </source>
</evidence>
<evidence type="ECO:0000313" key="17">
    <source>
        <dbReference type="Proteomes" id="UP000627538"/>
    </source>
</evidence>
<comment type="pathway">
    <text evidence="1 14">Cofactor biosynthesis; FAD biosynthesis; FAD from FMN: step 1/1.</text>
</comment>
<dbReference type="SUPFAM" id="SSF82114">
    <property type="entry name" value="Riboflavin kinase-like"/>
    <property type="match status" value="1"/>
</dbReference>
<dbReference type="Gene3D" id="2.40.30.30">
    <property type="entry name" value="Riboflavin kinase-like"/>
    <property type="match status" value="1"/>
</dbReference>
<evidence type="ECO:0000259" key="15">
    <source>
        <dbReference type="SMART" id="SM00904"/>
    </source>
</evidence>
<evidence type="ECO:0000256" key="1">
    <source>
        <dbReference type="ARBA" id="ARBA00004726"/>
    </source>
</evidence>
<gene>
    <name evidence="16" type="ORF">H8R10_02125</name>
</gene>
<accession>A0A8I0KR30</accession>
<keyword evidence="7 14" id="KW-0547">Nucleotide-binding</keyword>
<sequence length="330" mass="35424">MDIWKSLTQVPGEMASVATIGIFDGVHLGHRRILTRVVERAEALGVRAIALTFDPHPATLHAPEAGIDLIMPLPDRLNALAALGIDATLVESYTWHLAGMSAEDFVRTYFVEGLGARVVVVGRDARFGRDNEGDLQTLKQLGERYGFAVDVVNDVHETEADRRYSSTWVRQLLARGDVEAAARILGHPYRLRGDVVHGYARGRTLGFPTANLCAGEVGMVPADGVYAGWLIVPVAGTRAVAALPSAISVGTNPQFSGTQRAVEAHVLGRTDLNLYGTSVAIDFVKRLRGMVTLDSVEALQDQMDDDLRASADVLGVPPAGRVDPSAVTAR</sequence>
<dbReference type="CDD" id="cd02064">
    <property type="entry name" value="FAD_synthetase_N"/>
    <property type="match status" value="1"/>
</dbReference>
<dbReference type="EMBL" id="JACRUO010000001">
    <property type="protein sequence ID" value="MBD3689032.1"/>
    <property type="molecule type" value="Genomic_DNA"/>
</dbReference>
<name>A0A8I0KR30_9ACTO</name>
<evidence type="ECO:0000256" key="10">
    <source>
        <dbReference type="ARBA" id="ARBA00022840"/>
    </source>
</evidence>
<dbReference type="GO" id="GO:0005524">
    <property type="term" value="F:ATP binding"/>
    <property type="evidence" value="ECO:0007669"/>
    <property type="project" value="UniProtKB-UniRule"/>
</dbReference>
<comment type="pathway">
    <text evidence="2 14">Cofactor biosynthesis; FMN biosynthesis; FMN from riboflavin (ATP route): step 1/1.</text>
</comment>
<dbReference type="GO" id="GO:0009398">
    <property type="term" value="P:FMN biosynthetic process"/>
    <property type="evidence" value="ECO:0007669"/>
    <property type="project" value="UniProtKB-UniRule"/>
</dbReference>
<keyword evidence="17" id="KW-1185">Reference proteome</keyword>
<dbReference type="GO" id="GO:0009231">
    <property type="term" value="P:riboflavin biosynthetic process"/>
    <property type="evidence" value="ECO:0007669"/>
    <property type="project" value="InterPro"/>
</dbReference>
<evidence type="ECO:0000256" key="11">
    <source>
        <dbReference type="ARBA" id="ARBA00023268"/>
    </source>
</evidence>
<comment type="caution">
    <text evidence="16">The sequence shown here is derived from an EMBL/GenBank/DDBJ whole genome shotgun (WGS) entry which is preliminary data.</text>
</comment>
<dbReference type="Proteomes" id="UP000627538">
    <property type="component" value="Unassembled WGS sequence"/>
</dbReference>
<dbReference type="SUPFAM" id="SSF52374">
    <property type="entry name" value="Nucleotidylyl transferase"/>
    <property type="match status" value="1"/>
</dbReference>
<dbReference type="NCBIfam" id="NF004160">
    <property type="entry name" value="PRK05627.1-3"/>
    <property type="match status" value="1"/>
</dbReference>
<dbReference type="FunFam" id="3.40.50.620:FF:000021">
    <property type="entry name" value="Riboflavin biosynthesis protein"/>
    <property type="match status" value="1"/>
</dbReference>
<evidence type="ECO:0000256" key="2">
    <source>
        <dbReference type="ARBA" id="ARBA00005201"/>
    </source>
</evidence>
<evidence type="ECO:0000313" key="16">
    <source>
        <dbReference type="EMBL" id="MBD3689032.1"/>
    </source>
</evidence>
<organism evidence="16 17">
    <name type="scientific">Nanchangia anserum</name>
    <dbReference type="NCBI Taxonomy" id="2692125"/>
    <lineage>
        <taxon>Bacteria</taxon>
        <taxon>Bacillati</taxon>
        <taxon>Actinomycetota</taxon>
        <taxon>Actinomycetes</taxon>
        <taxon>Actinomycetales</taxon>
        <taxon>Actinomycetaceae</taxon>
        <taxon>Nanchangia</taxon>
    </lineage>
</organism>
<keyword evidence="8 14" id="KW-0418">Kinase</keyword>
<dbReference type="UniPathway" id="UPA00276">
    <property type="reaction ID" value="UER00406"/>
</dbReference>
<dbReference type="UniPathway" id="UPA00277">
    <property type="reaction ID" value="UER00407"/>
</dbReference>
<evidence type="ECO:0000256" key="3">
    <source>
        <dbReference type="ARBA" id="ARBA00022630"/>
    </source>
</evidence>
<dbReference type="Pfam" id="PF01687">
    <property type="entry name" value="Flavokinase"/>
    <property type="match status" value="1"/>
</dbReference>
<dbReference type="AlphaFoldDB" id="A0A8I0KR30"/>
<keyword evidence="4 14" id="KW-0288">FMN</keyword>
<evidence type="ECO:0000256" key="4">
    <source>
        <dbReference type="ARBA" id="ARBA00022643"/>
    </source>
</evidence>
<evidence type="ECO:0000256" key="14">
    <source>
        <dbReference type="PIRNR" id="PIRNR004491"/>
    </source>
</evidence>
<dbReference type="RefSeq" id="WP_191071110.1">
    <property type="nucleotide sequence ID" value="NZ_JACRUO010000001.1"/>
</dbReference>
<dbReference type="InterPro" id="IPR023468">
    <property type="entry name" value="Riboflavin_kinase"/>
</dbReference>
<keyword evidence="6 14" id="KW-0548">Nucleotidyltransferase</keyword>
<dbReference type="SMART" id="SM00904">
    <property type="entry name" value="Flavokinase"/>
    <property type="match status" value="1"/>
</dbReference>
<dbReference type="EC" id="2.7.1.26" evidence="14"/>
<dbReference type="GO" id="GO:0006747">
    <property type="term" value="P:FAD biosynthetic process"/>
    <property type="evidence" value="ECO:0007669"/>
    <property type="project" value="UniProtKB-UniRule"/>
</dbReference>
<comment type="catalytic activity">
    <reaction evidence="13 14">
        <text>FMN + ATP + H(+) = FAD + diphosphate</text>
        <dbReference type="Rhea" id="RHEA:17237"/>
        <dbReference type="ChEBI" id="CHEBI:15378"/>
        <dbReference type="ChEBI" id="CHEBI:30616"/>
        <dbReference type="ChEBI" id="CHEBI:33019"/>
        <dbReference type="ChEBI" id="CHEBI:57692"/>
        <dbReference type="ChEBI" id="CHEBI:58210"/>
        <dbReference type="EC" id="2.7.7.2"/>
    </reaction>
</comment>
<evidence type="ECO:0000256" key="12">
    <source>
        <dbReference type="ARBA" id="ARBA00047880"/>
    </source>
</evidence>
<dbReference type="InterPro" id="IPR023465">
    <property type="entry name" value="Riboflavin_kinase_dom_sf"/>
</dbReference>
<dbReference type="NCBIfam" id="TIGR00083">
    <property type="entry name" value="ribF"/>
    <property type="match status" value="1"/>
</dbReference>
<dbReference type="PANTHER" id="PTHR22749:SF6">
    <property type="entry name" value="RIBOFLAVIN KINASE"/>
    <property type="match status" value="1"/>
</dbReference>
<evidence type="ECO:0000256" key="7">
    <source>
        <dbReference type="ARBA" id="ARBA00022741"/>
    </source>
</evidence>
<dbReference type="InterPro" id="IPR015865">
    <property type="entry name" value="Riboflavin_kinase_bac/euk"/>
</dbReference>
<evidence type="ECO:0000256" key="9">
    <source>
        <dbReference type="ARBA" id="ARBA00022827"/>
    </source>
</evidence>
<dbReference type="Pfam" id="PF06574">
    <property type="entry name" value="FAD_syn"/>
    <property type="match status" value="1"/>
</dbReference>
<dbReference type="InterPro" id="IPR014729">
    <property type="entry name" value="Rossmann-like_a/b/a_fold"/>
</dbReference>
<protein>
    <recommendedName>
        <fullName evidence="14">Riboflavin biosynthesis protein</fullName>
    </recommendedName>
    <domain>
        <recommendedName>
            <fullName evidence="14">Riboflavin kinase</fullName>
            <ecNumber evidence="14">2.7.1.26</ecNumber>
        </recommendedName>
        <alternativeName>
            <fullName evidence="14">Flavokinase</fullName>
        </alternativeName>
    </domain>
    <domain>
        <recommendedName>
            <fullName evidence="14">FMN adenylyltransferase</fullName>
            <ecNumber evidence="14">2.7.7.2</ecNumber>
        </recommendedName>
        <alternativeName>
            <fullName evidence="14">FAD pyrophosphorylase</fullName>
        </alternativeName>
        <alternativeName>
            <fullName evidence="14">FAD synthase</fullName>
        </alternativeName>
    </domain>
</protein>
<evidence type="ECO:0000256" key="8">
    <source>
        <dbReference type="ARBA" id="ARBA00022777"/>
    </source>
</evidence>
<keyword evidence="5 14" id="KW-0808">Transferase</keyword>
<dbReference type="InterPro" id="IPR015864">
    <property type="entry name" value="FAD_synthase"/>
</dbReference>
<dbReference type="PIRSF" id="PIRSF004491">
    <property type="entry name" value="FAD_Synth"/>
    <property type="match status" value="1"/>
</dbReference>
<dbReference type="PANTHER" id="PTHR22749">
    <property type="entry name" value="RIBOFLAVIN KINASE/FMN ADENYLYLTRANSFERASE"/>
    <property type="match status" value="1"/>
</dbReference>
<dbReference type="Gene3D" id="3.40.50.620">
    <property type="entry name" value="HUPs"/>
    <property type="match status" value="1"/>
</dbReference>
<keyword evidence="9 14" id="KW-0274">FAD</keyword>
<comment type="similarity">
    <text evidence="14">Belongs to the ribF family.</text>
</comment>
<dbReference type="GO" id="GO:0003919">
    <property type="term" value="F:FMN adenylyltransferase activity"/>
    <property type="evidence" value="ECO:0007669"/>
    <property type="project" value="UniProtKB-UniRule"/>
</dbReference>
<keyword evidence="3 14" id="KW-0285">Flavoprotein</keyword>
<dbReference type="EC" id="2.7.7.2" evidence="14"/>
<evidence type="ECO:0000256" key="5">
    <source>
        <dbReference type="ARBA" id="ARBA00022679"/>
    </source>
</evidence>
<dbReference type="InterPro" id="IPR002606">
    <property type="entry name" value="Riboflavin_kinase_bac"/>
</dbReference>
<dbReference type="GO" id="GO:0008531">
    <property type="term" value="F:riboflavin kinase activity"/>
    <property type="evidence" value="ECO:0007669"/>
    <property type="project" value="UniProtKB-UniRule"/>
</dbReference>
<proteinExistence type="inferred from homology"/>
<comment type="catalytic activity">
    <reaction evidence="12 14">
        <text>riboflavin + ATP = FMN + ADP + H(+)</text>
        <dbReference type="Rhea" id="RHEA:14357"/>
        <dbReference type="ChEBI" id="CHEBI:15378"/>
        <dbReference type="ChEBI" id="CHEBI:30616"/>
        <dbReference type="ChEBI" id="CHEBI:57986"/>
        <dbReference type="ChEBI" id="CHEBI:58210"/>
        <dbReference type="ChEBI" id="CHEBI:456216"/>
        <dbReference type="EC" id="2.7.1.26"/>
    </reaction>
</comment>
<feature type="domain" description="Riboflavin kinase" evidence="15">
    <location>
        <begin position="184"/>
        <end position="315"/>
    </location>
</feature>
<evidence type="ECO:0000256" key="13">
    <source>
        <dbReference type="ARBA" id="ARBA00049494"/>
    </source>
</evidence>
<reference evidence="16 17" key="1">
    <citation type="submission" date="2020-08" db="EMBL/GenBank/DDBJ databases">
        <title>Winkia gen. nov., sp. nov., isolated from faeces of the Anser albifrons in China.</title>
        <authorList>
            <person name="Liu Q."/>
        </authorList>
    </citation>
    <scope>NUCLEOTIDE SEQUENCE [LARGE SCALE GENOMIC DNA]</scope>
    <source>
        <strain evidence="16 17">C62</strain>
    </source>
</reference>
<keyword evidence="10 14" id="KW-0067">ATP-binding</keyword>